<keyword evidence="3" id="KW-1185">Reference proteome</keyword>
<sequence length="301" mass="35297">MGGLSINFQNITLGQKALFDKCFSQRRYENAHYNFTNLYMWRNLYSIKWAEVDGCLVIKAGRGEKQFMLQPFGPDAGIERILAEMANYCTEHNLIFRLSGIEKFMVDILEKWQPGKFAITADRDNYDYVYNSKDLIELKGRKYHRKKNHVNSFLRNYSNYQYIPLTSEWMPRCVETQMEWCRKKGCDDDAMLKGERDAIIEVFTHWNELKLTGGLIYINEKVEAFSFGEQLNSDTAVIHVEKANPDIRGVYPMINQQFCANAWRKLSYINREEDMGLEGLRKAKESYCPVKMVEKFVAILK</sequence>
<dbReference type="Gene3D" id="3.40.630.30">
    <property type="match status" value="1"/>
</dbReference>
<evidence type="ECO:0000259" key="1">
    <source>
        <dbReference type="Pfam" id="PF09924"/>
    </source>
</evidence>
<dbReference type="Proteomes" id="UP000049855">
    <property type="component" value="Unassembled WGS sequence"/>
</dbReference>
<name>A0A0U1KZP2_9FIRM</name>
<dbReference type="InterPro" id="IPR024320">
    <property type="entry name" value="LPG_synthase_C"/>
</dbReference>
<dbReference type="InterPro" id="IPR016181">
    <property type="entry name" value="Acyl_CoA_acyltransferase"/>
</dbReference>
<feature type="domain" description="Phosphatidylglycerol lysyltransferase C-terminal" evidence="1">
    <location>
        <begin position="29"/>
        <end position="298"/>
    </location>
</feature>
<organism evidence="2 3">
    <name type="scientific">Sporomusa ovata</name>
    <dbReference type="NCBI Taxonomy" id="2378"/>
    <lineage>
        <taxon>Bacteria</taxon>
        <taxon>Bacillati</taxon>
        <taxon>Bacillota</taxon>
        <taxon>Negativicutes</taxon>
        <taxon>Selenomonadales</taxon>
        <taxon>Sporomusaceae</taxon>
        <taxon>Sporomusa</taxon>
    </lineage>
</organism>
<reference evidence="3" key="1">
    <citation type="submission" date="2015-03" db="EMBL/GenBank/DDBJ databases">
        <authorList>
            <person name="Nijsse Bart"/>
        </authorList>
    </citation>
    <scope>NUCLEOTIDE SEQUENCE [LARGE SCALE GENOMIC DNA]</scope>
</reference>
<dbReference type="PANTHER" id="PTHR41373:SF1">
    <property type="entry name" value="PHOSPHATIDYLGLYCEROL LYSYLTRANSFERASE C-TERMINAL DOMAIN-CONTAINING PROTEIN"/>
    <property type="match status" value="1"/>
</dbReference>
<dbReference type="PANTHER" id="PTHR41373">
    <property type="entry name" value="DUF2156 DOMAIN-CONTAINING PROTEIN"/>
    <property type="match status" value="1"/>
</dbReference>
<dbReference type="AlphaFoldDB" id="A0A0U1KZP2"/>
<gene>
    <name evidence="2" type="ORF">SpAn4DRAFT_3352</name>
</gene>
<evidence type="ECO:0000313" key="3">
    <source>
        <dbReference type="Proteomes" id="UP000049855"/>
    </source>
</evidence>
<dbReference type="Pfam" id="PF09924">
    <property type="entry name" value="LPG_synthase_C"/>
    <property type="match status" value="1"/>
</dbReference>
<protein>
    <recommendedName>
        <fullName evidence="1">Phosphatidylglycerol lysyltransferase C-terminal domain-containing protein</fullName>
    </recommendedName>
</protein>
<proteinExistence type="predicted"/>
<accession>A0A0U1KZP2</accession>
<dbReference type="PIRSF" id="PIRSF018688">
    <property type="entry name" value="UCP018688"/>
    <property type="match status" value="1"/>
</dbReference>
<dbReference type="InterPro" id="IPR016732">
    <property type="entry name" value="UCP018688"/>
</dbReference>
<dbReference type="SUPFAM" id="SSF55729">
    <property type="entry name" value="Acyl-CoA N-acyltransferases (Nat)"/>
    <property type="match status" value="2"/>
</dbReference>
<dbReference type="EMBL" id="CTRP01000011">
    <property type="protein sequence ID" value="CQR72892.1"/>
    <property type="molecule type" value="Genomic_DNA"/>
</dbReference>
<evidence type="ECO:0000313" key="2">
    <source>
        <dbReference type="EMBL" id="CQR72892.1"/>
    </source>
</evidence>